<reference evidence="3 4" key="1">
    <citation type="submission" date="2018-06" db="EMBL/GenBank/DDBJ databases">
        <title>Complete genome sequencing of Azospirillum sp. M2T2B2.</title>
        <authorList>
            <person name="Heo J."/>
            <person name="Kim S.-J."/>
            <person name="Kwon S.-W."/>
            <person name="Anandham R."/>
        </authorList>
    </citation>
    <scope>NUCLEOTIDE SEQUENCE [LARGE SCALE GENOMIC DNA]</scope>
    <source>
        <strain evidence="3 4">M2T2B2</strain>
        <plasmid evidence="3 4">unnamed1</plasmid>
    </source>
</reference>
<gene>
    <name evidence="3" type="ORF">DM194_14745</name>
</gene>
<keyword evidence="4" id="KW-1185">Reference proteome</keyword>
<feature type="transmembrane region" description="Helical" evidence="2">
    <location>
        <begin position="644"/>
        <end position="667"/>
    </location>
</feature>
<evidence type="ECO:0008006" key="5">
    <source>
        <dbReference type="Google" id="ProtNLM"/>
    </source>
</evidence>
<keyword evidence="2" id="KW-1133">Transmembrane helix</keyword>
<accession>A0A2U9S833</accession>
<feature type="transmembrane region" description="Helical" evidence="2">
    <location>
        <begin position="218"/>
        <end position="240"/>
    </location>
</feature>
<feature type="transmembrane region" description="Helical" evidence="2">
    <location>
        <begin position="613"/>
        <end position="638"/>
    </location>
</feature>
<organism evidence="3 4">
    <name type="scientific">Azospirillum ramasamyi</name>
    <dbReference type="NCBI Taxonomy" id="682998"/>
    <lineage>
        <taxon>Bacteria</taxon>
        <taxon>Pseudomonadati</taxon>
        <taxon>Pseudomonadota</taxon>
        <taxon>Alphaproteobacteria</taxon>
        <taxon>Rhodospirillales</taxon>
        <taxon>Azospirillaceae</taxon>
        <taxon>Azospirillum</taxon>
    </lineage>
</organism>
<dbReference type="OrthoDB" id="5457650at2"/>
<proteinExistence type="predicted"/>
<dbReference type="NCBIfam" id="TIGR04346">
    <property type="entry name" value="DotA_TraY"/>
    <property type="match status" value="1"/>
</dbReference>
<dbReference type="KEGG" id="azm:DM194_14745"/>
<name>A0A2U9S833_9PROT</name>
<evidence type="ECO:0000313" key="4">
    <source>
        <dbReference type="Proteomes" id="UP000249605"/>
    </source>
</evidence>
<keyword evidence="3" id="KW-0614">Plasmid</keyword>
<sequence>MVFLVLSVLLAIVAPKADLIARTGFPVLDHALPWVFAVWVATRAALASLRLFQVQARALVSVWVWLRDPAAWLGAKPSSAAALVVALAFLFMPGNGLAAEPAGSATAIADIVSNAIAATHANDLSLEWLRRMFSGAGVVPGSPPSGSDALVPLFTMFNSGLFFLGTLVLMWQTLCGLVYAAHTGKVFSEGSKYHVTWAPIRLCVGVAAIVPIKGYCVAQLLVIGLFSGGYMFTNALWSLYVDRMLSPTSSATVVAPRLDPGRNLTAQILQLETCAFVVRAAEYEPGWWDRFSLGMFRSARPVFALPEPAGSAAGSGTVWDYGQVCGSLKLDGIATSAASLVGGQVASAAMTSTTEKAAYEAFDSARVRALGTFVQAVRNSRVAEIVRDSVTPNPREHGPGRGEFGGRLQQALAAGTAYTDEMNRAARDLSAKLDEEGRRNFRITAAELGWAGAGSLNFTLTRISAGVMARAASGMPEIVAPNPERLTEEVQRRLRTALGELGQSIIDARERDYVSRNDIYVAENRSSWNPISWLLKEPSHMIARGIANAAELDAVNPMASMTSLGNATLMAGEALLISWVSANVAASSADATAENAGIFGFAGRPFTAAGKGLLDVVAPWMVMFISALLTFGALHAYVLPMVPFIMWFFAVIGCAVFAFEAVVAMPLAALAHMRMDGDELIGQQQRPYWVLAFNAALRPSLLLFGLIGSNILFAVMAGYLNKTFALAMLSSMGDSIIGFVGQIVMLGLLLYLHYQIAIRCMGLVHQVPAMVSRLLGADDGERGERDATSTIVAAAASFTKNAGAAALRVGGQASKATGEEPGQQPGADRKNEKITKRPEAQEAGTSTGRGP</sequence>
<feature type="transmembrane region" description="Helical" evidence="2">
    <location>
        <begin position="193"/>
        <end position="212"/>
    </location>
</feature>
<dbReference type="EMBL" id="CP029830">
    <property type="protein sequence ID" value="AWU95562.1"/>
    <property type="molecule type" value="Genomic_DNA"/>
</dbReference>
<feature type="transmembrane region" description="Helical" evidence="2">
    <location>
        <begin position="688"/>
        <end position="716"/>
    </location>
</feature>
<feature type="transmembrane region" description="Helical" evidence="2">
    <location>
        <begin position="160"/>
        <end position="181"/>
    </location>
</feature>
<dbReference type="InterPro" id="IPR027628">
    <property type="entry name" value="DotA_TraY"/>
</dbReference>
<evidence type="ECO:0000313" key="3">
    <source>
        <dbReference type="EMBL" id="AWU95562.1"/>
    </source>
</evidence>
<dbReference type="AlphaFoldDB" id="A0A2U9S833"/>
<evidence type="ECO:0000256" key="1">
    <source>
        <dbReference type="SAM" id="MobiDB-lite"/>
    </source>
</evidence>
<dbReference type="RefSeq" id="WP_111068328.1">
    <property type="nucleotide sequence ID" value="NZ_CP029830.1"/>
</dbReference>
<feature type="transmembrane region" description="Helical" evidence="2">
    <location>
        <begin position="736"/>
        <end position="754"/>
    </location>
</feature>
<feature type="compositionally biased region" description="Basic and acidic residues" evidence="1">
    <location>
        <begin position="827"/>
        <end position="840"/>
    </location>
</feature>
<keyword evidence="2" id="KW-0472">Membrane</keyword>
<protein>
    <recommendedName>
        <fullName evidence="5">DotA/TraY family protein</fullName>
    </recommendedName>
</protein>
<geneLocation type="plasmid" evidence="3 4">
    <name>unnamed1</name>
</geneLocation>
<feature type="region of interest" description="Disordered" evidence="1">
    <location>
        <begin position="810"/>
        <end position="851"/>
    </location>
</feature>
<dbReference type="Proteomes" id="UP000249605">
    <property type="component" value="Plasmid unnamed1"/>
</dbReference>
<keyword evidence="2" id="KW-0812">Transmembrane</keyword>
<evidence type="ECO:0000256" key="2">
    <source>
        <dbReference type="SAM" id="Phobius"/>
    </source>
</evidence>